<protein>
    <recommendedName>
        <fullName evidence="3">Carotenoid biosynthesis protein</fullName>
    </recommendedName>
</protein>
<evidence type="ECO:0008006" key="3">
    <source>
        <dbReference type="Google" id="ProtNLM"/>
    </source>
</evidence>
<keyword evidence="1" id="KW-1133">Transmembrane helix</keyword>
<name>A0A1B2DTL6_9BACL</name>
<sequence>MRKLFLFWYAVGILLMLTIGVPAPLAFSNGLFLVFYAMYAVSLEQGLRERTYWGWGRIALVGLSTFGVEWLSVTTGWPFGEYSYTPVLGFLLGSVPVTIACAWVGVFLNGMLLARGSNRWLRALQIGLFTVTLDLVLDPVSYARGYWLWEGDGAYFGIPATNFISWFMISAALSLLFPARETTYAVRREAARLGQLMLLMFGVLGMKEGLYVPMLIAAAASAVLEGAVIRYHYIAKEQVV</sequence>
<evidence type="ECO:0000256" key="1">
    <source>
        <dbReference type="SAM" id="Phobius"/>
    </source>
</evidence>
<dbReference type="PANTHER" id="PTHR39419:SF1">
    <property type="entry name" value="SLL0814 PROTEIN"/>
    <property type="match status" value="1"/>
</dbReference>
<accession>A0A1B2DTL6</accession>
<dbReference type="Pfam" id="PF04240">
    <property type="entry name" value="Caroten_synth"/>
    <property type="match status" value="1"/>
</dbReference>
<gene>
    <name evidence="2" type="ORF">BBD42_28425</name>
</gene>
<keyword evidence="1" id="KW-0812">Transmembrane</keyword>
<dbReference type="AlphaFoldDB" id="A0A1B2DTL6"/>
<evidence type="ECO:0000313" key="2">
    <source>
        <dbReference type="EMBL" id="ANY71040.1"/>
    </source>
</evidence>
<proteinExistence type="predicted"/>
<feature type="transmembrane region" description="Helical" evidence="1">
    <location>
        <begin position="154"/>
        <end position="177"/>
    </location>
</feature>
<dbReference type="PANTHER" id="PTHR39419">
    <property type="entry name" value="SLL0814 PROTEIN"/>
    <property type="match status" value="1"/>
</dbReference>
<reference evidence="2" key="1">
    <citation type="submission" date="2016-08" db="EMBL/GenBank/DDBJ databases">
        <title>Complete Genome Seqeunce of Paenibacillus sp. BIHB 4019 from tea rhizoplane.</title>
        <authorList>
            <person name="Thakur R."/>
            <person name="Swarnkar M.K."/>
            <person name="Gulati A."/>
        </authorList>
    </citation>
    <scope>NUCLEOTIDE SEQUENCE [LARGE SCALE GENOMIC DNA]</scope>
    <source>
        <strain evidence="2">BIHB4019</strain>
    </source>
</reference>
<keyword evidence="1" id="KW-0472">Membrane</keyword>
<feature type="transmembrane region" description="Helical" evidence="1">
    <location>
        <begin position="86"/>
        <end position="108"/>
    </location>
</feature>
<dbReference type="InterPro" id="IPR007354">
    <property type="entry name" value="CruF-like"/>
</dbReference>
<organism evidence="2">
    <name type="scientific">Paenibacillus sp. BIHB 4019</name>
    <dbReference type="NCBI Taxonomy" id="1870819"/>
    <lineage>
        <taxon>Bacteria</taxon>
        <taxon>Bacillati</taxon>
        <taxon>Bacillota</taxon>
        <taxon>Bacilli</taxon>
        <taxon>Bacillales</taxon>
        <taxon>Paenibacillaceae</taxon>
        <taxon>Paenibacillus</taxon>
    </lineage>
</organism>
<dbReference type="EMBL" id="CP016808">
    <property type="protein sequence ID" value="ANY71040.1"/>
    <property type="molecule type" value="Genomic_DNA"/>
</dbReference>
<feature type="transmembrane region" description="Helical" evidence="1">
    <location>
        <begin position="120"/>
        <end position="142"/>
    </location>
</feature>